<keyword evidence="2 5" id="KW-0863">Zinc-finger</keyword>
<dbReference type="InParanoid" id="A0A6P7JJE0"/>
<feature type="compositionally biased region" description="Basic and acidic residues" evidence="6">
    <location>
        <begin position="113"/>
        <end position="122"/>
    </location>
</feature>
<dbReference type="SMART" id="SM00980">
    <property type="entry name" value="THAP"/>
    <property type="match status" value="1"/>
</dbReference>
<dbReference type="Proteomes" id="UP000515145">
    <property type="component" value="Chromosome 14"/>
</dbReference>
<proteinExistence type="predicted"/>
<name>A0A6P7JJE0_9TELE</name>
<dbReference type="InterPro" id="IPR052958">
    <property type="entry name" value="IFN-induced_PKR_regulator"/>
</dbReference>
<evidence type="ECO:0000313" key="9">
    <source>
        <dbReference type="RefSeq" id="XP_028276965.1"/>
    </source>
</evidence>
<dbReference type="Pfam" id="PF05485">
    <property type="entry name" value="THAP"/>
    <property type="match status" value="1"/>
</dbReference>
<sequence length="2450" mass="276736">MTDCCAAANCDNQQPESKNTTPLFSFPLDPERCKQWLNNCHRQDLASEPAEQLHEQYRLCAKHFEPSMISQQSTSSCVLNEDAVPTIFDFTPVNKQPTSSRKRAGDPSEEEATAVKKTKEDAAAEVAEEMQEASGENSAMAELQKENQTQEDVASSKAKETLKVYFKEILALTGFSINGANINADEPIGARGQQALNRICMEKIDKKEILQFSEDLMREEIQNSLRLARFFSILLQDVTNIEGKEQIPVFIRSVTVAGFPQKHLIGFLPCDMDTEGLFYMLLSELRNKWGLRMEHCRGLTYLVTGNMCQKMRDLTCRILQEFPQVVLSPSDPYAFNIWIIRCMPVPSIQKVADTVEEVATLLRRTPELCKRLEGKIQMTYGHVKGEVERIKAAVSGNWEHGTDAFQTMVDILEPFLNCINEIISKVDEDTAEQMAKLKPILKNFNFIITLVVLKNTLCCVSILNSSLRGIISISSTLQYTISNALKLVSKYQQELPIFHRKWYSDAVGRAKKLGVEATKPELDQGYPAETPLEDFYRETLSRPILQYLVAEVKRVFSTEMVRILRWLSLVPSYMADHNFSIRRDKVADANLNNLARPDTFYEELGCWEVKWRHASKRRILPTTVFATLKIPDIGFYPNVQSLLRVLGTVPCVNAEADVYGQYHMVLERCHSYLRATPEDQRRCSMAYVYVNQDVHFNVELMVDSYVQKHPDILKLLQMSDDTKEKPTQVATHGNYAEKDTEEELQLINLEMDADRLVELKCAETDREALKSALQAAVTAAYSRPSSLHSDAAAQDGELEYVTKSEMKEVLTVCENAVREGILMEVGSSFFSLFIDRVVKMGEKDYLPLFLRFVDSFDVMRLELMGFLEADLDCDDMVQRLQEIVTVEWHLDLNNCRGQAYLGSGDVSYKLKAFACKVQEKHPLAISTHCSSYSFNTWWSKSIPVPAIKRALDTFEEVMMFFGSTVALEKQLDHVIAYGLRESYEKVQELQGKFCTLWHEKHDSHEVFVQMLEPLVECLEKVKNNPQRWKSSVSEQAGALLRKVMEFDFLMAMVVLKNASSFTRELSAGLQKDQFSAASQLCQISGIVATLNRVKTNMKVFHQNWFDEACAIAQSLRVQIEVPENSLPRDGMIKPVGFYKDSLSVPLVDNLINAVKDHFSEDHKEALNFLSLVPCSVTGSYMFESLKSKPPLYSSDLPDADNFFTELCCWRVTWKTKVASVTIPSSIFHTLRLPLMQYFGNINVLLRIMSVLPSTELEDCGVVMRHKKFQDFLRNTNPKDRCPCLAMLQVGTDFSRDLDRMVTQCLKFTPQALEGICLDKESKSFIRNTENNMEVDAIKEEEEEPKIQPSPEKMEDQDMKPADKNGLTGDNCLSLATVFRLAALLGKKNSSLCDLSEEDREYFLQELSMCHWFGSESKGTPSVDDDEMLKLVINGIRDVILKEIHESPFFSLITDKPVKVADKTHLPVFVRYVGESAPKVELVGFLPFNENSHVDRQASSLARILTEDWGLPMSQCRGQAFMHLGSGYQSLKKMSLDFLKSYPLCVVTPSESCGLAHWLAGSVPCPSVAKMLDITEDLLLFFDESPCLEGQLAQAVDGLLNMPREALEEIPETCCSRWKKREDFFDILADTLEGILSCLDAVSSSATGAKSMHAQVLSTALRNMDFIITLMILKNACAPLRNCSTVFRCGNPADILCEVDKIPTIVETLNKMLENVSTVHSTWFEQAFQLATKVAPEQVCFSEEANSYESPEIYYREKLSIPLLQSLIDEMKYSFSDSHLKALSILSLLPSCNPQPILPESTDKPFSLYLTDFPEPEAAEQEINTWAAIWTEKYQDVAPPTSIAETLVHPESKTHPAVTLLLKLVAVLPSVSMECDLMKTTLNSMRDLFKNTVCKGSRVDQVMLRSHVATLERLPEVIEKCMEVAPESSPCLSQVMGTLKGLKLIEGDPEAIPAESMGEAEKPADGEVKSSDEVVLDVVPGPRTAVSFYDPQLREQIIKELWDSQFFTVITEQAVEIDGELYVPLCIRYLNKEDIQCEETLAFLPFCEDPGVLADAIETALSQKWGLNMEFCRGQALLSVGEVGAQMRTVSLAIAKKYPHAVRTVSSALSLSVWLAKSSSVEEAADGAVLIGKILHWLTEDEQRQNKLEDMIAHVFKRDEGKGNELRDRLIKNWEKSHDTHEVMVEILEAVMLCLNELKVEGSASNQQQAAHFFDSIRNFEFILLTVVQKNVLSVTKKLSQSLQGKPLDMLLAVNILPDLKASLSNLKSDIDTHHKAWFDEAVALASRLHVSMLHSALLEPLSEFYKESVSMKVVEHSIAEIDDLFTEKVLDTLRCLEIVPYAMSKVETSILSGLVFRLYKEDLPDQASLHSEMKQWKEKWLDPLAGYLPTTVLDTLKTSQIRSFSNIETLLRLQVILPFSRRESNFRQGQRSLPDFVQQEKRSLSELHPL</sequence>
<dbReference type="GO" id="GO:0003677">
    <property type="term" value="F:DNA binding"/>
    <property type="evidence" value="ECO:0007669"/>
    <property type="project" value="UniProtKB-UniRule"/>
</dbReference>
<reference evidence="9" key="1">
    <citation type="submission" date="2025-08" db="UniProtKB">
        <authorList>
            <consortium name="RefSeq"/>
        </authorList>
    </citation>
    <scope>IDENTIFICATION</scope>
</reference>
<keyword evidence="8" id="KW-1185">Reference proteome</keyword>
<dbReference type="OrthoDB" id="7683421at2759"/>
<dbReference type="RefSeq" id="XP_028276965.1">
    <property type="nucleotide sequence ID" value="XM_028421164.1"/>
</dbReference>
<evidence type="ECO:0000313" key="8">
    <source>
        <dbReference type="Proteomes" id="UP000515145"/>
    </source>
</evidence>
<keyword evidence="1" id="KW-0479">Metal-binding</keyword>
<feature type="region of interest" description="Disordered" evidence="6">
    <location>
        <begin position="1338"/>
        <end position="1358"/>
    </location>
</feature>
<feature type="region of interest" description="Disordered" evidence="6">
    <location>
        <begin position="90"/>
        <end position="154"/>
    </location>
</feature>
<accession>A0A6P7JJE0</accession>
<dbReference type="SMART" id="SM00692">
    <property type="entry name" value="DM3"/>
    <property type="match status" value="1"/>
</dbReference>
<dbReference type="GeneID" id="114445871"/>
<organism evidence="8 9">
    <name type="scientific">Parambassis ranga</name>
    <name type="common">Indian glassy fish</name>
    <dbReference type="NCBI Taxonomy" id="210632"/>
    <lineage>
        <taxon>Eukaryota</taxon>
        <taxon>Metazoa</taxon>
        <taxon>Chordata</taxon>
        <taxon>Craniata</taxon>
        <taxon>Vertebrata</taxon>
        <taxon>Euteleostomi</taxon>
        <taxon>Actinopterygii</taxon>
        <taxon>Neopterygii</taxon>
        <taxon>Teleostei</taxon>
        <taxon>Neoteleostei</taxon>
        <taxon>Acanthomorphata</taxon>
        <taxon>Ovalentaria</taxon>
        <taxon>Ambassidae</taxon>
        <taxon>Parambassis</taxon>
    </lineage>
</organism>
<gene>
    <name evidence="9" type="primary">LOC114445871</name>
</gene>
<keyword evidence="4 5" id="KW-0238">DNA-binding</keyword>
<protein>
    <submittedName>
        <fullName evidence="9">Uncharacterized protein LOC114445871</fullName>
    </submittedName>
</protein>
<dbReference type="PANTHER" id="PTHR46289">
    <property type="entry name" value="52 KDA REPRESSOR OF THE INHIBITOR OF THE PROTEIN KINASE-LIKE PROTEIN-RELATED"/>
    <property type="match status" value="1"/>
</dbReference>
<feature type="domain" description="THAP-type" evidence="7">
    <location>
        <begin position="1"/>
        <end position="88"/>
    </location>
</feature>
<dbReference type="InterPro" id="IPR006612">
    <property type="entry name" value="THAP_Znf"/>
</dbReference>
<dbReference type="PANTHER" id="PTHR46289:SF2">
    <property type="entry name" value="THAP DOMAIN CONTAINING 12"/>
    <property type="match status" value="1"/>
</dbReference>
<evidence type="ECO:0000259" key="7">
    <source>
        <dbReference type="PROSITE" id="PS50950"/>
    </source>
</evidence>
<dbReference type="GO" id="GO:0008270">
    <property type="term" value="F:zinc ion binding"/>
    <property type="evidence" value="ECO:0007669"/>
    <property type="project" value="UniProtKB-KW"/>
</dbReference>
<evidence type="ECO:0000256" key="2">
    <source>
        <dbReference type="ARBA" id="ARBA00022771"/>
    </source>
</evidence>
<dbReference type="SUPFAM" id="SSF57716">
    <property type="entry name" value="Glucocorticoid receptor-like (DNA-binding domain)"/>
    <property type="match status" value="1"/>
</dbReference>
<keyword evidence="3" id="KW-0862">Zinc</keyword>
<evidence type="ECO:0000256" key="5">
    <source>
        <dbReference type="PROSITE-ProRule" id="PRU00309"/>
    </source>
</evidence>
<evidence type="ECO:0000256" key="4">
    <source>
        <dbReference type="ARBA" id="ARBA00023125"/>
    </source>
</evidence>
<evidence type="ECO:0000256" key="3">
    <source>
        <dbReference type="ARBA" id="ARBA00022833"/>
    </source>
</evidence>
<dbReference type="PROSITE" id="PS50950">
    <property type="entry name" value="ZF_THAP"/>
    <property type="match status" value="1"/>
</dbReference>
<evidence type="ECO:0000256" key="6">
    <source>
        <dbReference type="SAM" id="MobiDB-lite"/>
    </source>
</evidence>
<evidence type="ECO:0000256" key="1">
    <source>
        <dbReference type="ARBA" id="ARBA00022723"/>
    </source>
</evidence>